<proteinExistence type="predicted"/>
<reference evidence="1 2" key="1">
    <citation type="submission" date="2021-06" db="EMBL/GenBank/DDBJ databases">
        <authorList>
            <person name="Palmer J.M."/>
        </authorList>
    </citation>
    <scope>NUCLEOTIDE SEQUENCE [LARGE SCALE GENOMIC DNA]</scope>
    <source>
        <strain evidence="1 2">GA_2019</strain>
        <tissue evidence="1">Muscle</tissue>
    </source>
</reference>
<sequence>MQPFNSALVSTRLASPNCSVVLWSATCQNGDKMLRECISVRPVSANKHCTLHSALFTYTDLDPLLRSLQLSRGYVGLPHISKNTGTVAGHACPGGLLLFSGLREREREREREKEREGGRERKRERCNLKCIHCGSLPLTERSTSPETSASKMTFSPVIIHRNASPIGSWWMPPPPQSSFS</sequence>
<dbReference type="EMBL" id="JAHRIO010055652">
    <property type="protein sequence ID" value="MEQ2176810.1"/>
    <property type="molecule type" value="Genomic_DNA"/>
</dbReference>
<accession>A0ABV0NZD5</accession>
<name>A0ABV0NZD5_9TELE</name>
<evidence type="ECO:0000313" key="2">
    <source>
        <dbReference type="Proteomes" id="UP001476798"/>
    </source>
</evidence>
<evidence type="ECO:0000313" key="1">
    <source>
        <dbReference type="EMBL" id="MEQ2176810.1"/>
    </source>
</evidence>
<dbReference type="Proteomes" id="UP001476798">
    <property type="component" value="Unassembled WGS sequence"/>
</dbReference>
<keyword evidence="2" id="KW-1185">Reference proteome</keyword>
<organism evidence="1 2">
    <name type="scientific">Goodea atripinnis</name>
    <dbReference type="NCBI Taxonomy" id="208336"/>
    <lineage>
        <taxon>Eukaryota</taxon>
        <taxon>Metazoa</taxon>
        <taxon>Chordata</taxon>
        <taxon>Craniata</taxon>
        <taxon>Vertebrata</taxon>
        <taxon>Euteleostomi</taxon>
        <taxon>Actinopterygii</taxon>
        <taxon>Neopterygii</taxon>
        <taxon>Teleostei</taxon>
        <taxon>Neoteleostei</taxon>
        <taxon>Acanthomorphata</taxon>
        <taxon>Ovalentaria</taxon>
        <taxon>Atherinomorphae</taxon>
        <taxon>Cyprinodontiformes</taxon>
        <taxon>Goodeidae</taxon>
        <taxon>Goodea</taxon>
    </lineage>
</organism>
<protein>
    <submittedName>
        <fullName evidence="1">Uncharacterized protein</fullName>
    </submittedName>
</protein>
<comment type="caution">
    <text evidence="1">The sequence shown here is derived from an EMBL/GenBank/DDBJ whole genome shotgun (WGS) entry which is preliminary data.</text>
</comment>
<gene>
    <name evidence="1" type="ORF">GOODEAATRI_031912</name>
</gene>